<accession>A0A7U4TIR9</accession>
<comment type="catalytic activity">
    <reaction evidence="8">
        <text>(6S)-5-methyl-5,6,7,8-tetrahydrofolate + NAD(+) = (6R)-5,10-methylene-5,6,7,8-tetrahydrofolate + NADH + H(+)</text>
        <dbReference type="Rhea" id="RHEA:19821"/>
        <dbReference type="ChEBI" id="CHEBI:15378"/>
        <dbReference type="ChEBI" id="CHEBI:15636"/>
        <dbReference type="ChEBI" id="CHEBI:18608"/>
        <dbReference type="ChEBI" id="CHEBI:57540"/>
        <dbReference type="ChEBI" id="CHEBI:57945"/>
        <dbReference type="EC" id="1.5.1.54"/>
    </reaction>
    <physiologicalReaction direction="right-to-left" evidence="8">
        <dbReference type="Rhea" id="RHEA:19823"/>
    </physiologicalReaction>
</comment>
<dbReference type="Proteomes" id="UP000070560">
    <property type="component" value="Chromosome"/>
</dbReference>
<evidence type="ECO:0000256" key="6">
    <source>
        <dbReference type="ARBA" id="ARBA00023002"/>
    </source>
</evidence>
<dbReference type="PANTHER" id="PTHR45754">
    <property type="entry name" value="METHYLENETETRAHYDROFOLATE REDUCTASE"/>
    <property type="match status" value="1"/>
</dbReference>
<dbReference type="GO" id="GO:0035999">
    <property type="term" value="P:tetrahydrofolate interconversion"/>
    <property type="evidence" value="ECO:0007669"/>
    <property type="project" value="UniProtKB-UniPathway"/>
</dbReference>
<evidence type="ECO:0000313" key="11">
    <source>
        <dbReference type="Proteomes" id="UP000070560"/>
    </source>
</evidence>
<evidence type="ECO:0000256" key="9">
    <source>
        <dbReference type="RuleBase" id="RU003862"/>
    </source>
</evidence>
<name>A0A7U4TIR9_DESA2</name>
<sequence>MKTALSKGQFVVTAEFYPPKEANGSEIKERALVLKDVVEAVVVRDNPLAQVHTSPIATATLLLNVGLAPIVQISIRDKNRLAIQSDILGAVTLGVKAFFCLEDCHQRVGDNPGAKGVFDLDCVQLISIMKKIEHSLVGTRINPFAHPLELHLINLSKKINAGVDFIQTMPVFDLERFKEFISLIKGENLYLLAGVRPIKSWQALQSTSQMVIPENIVQRIKNTPENKQAEEGIKICVEIIKALKQIKGVNGIHIFAHDWEEAVPILVRQANLK</sequence>
<proteinExistence type="inferred from homology"/>
<keyword evidence="11" id="KW-1185">Reference proteome</keyword>
<dbReference type="SUPFAM" id="SSF51730">
    <property type="entry name" value="FAD-linked oxidoreductase"/>
    <property type="match status" value="1"/>
</dbReference>
<keyword evidence="6 9" id="KW-0560">Oxidoreductase</keyword>
<reference evidence="10 11" key="1">
    <citation type="submission" date="2015-10" db="EMBL/GenBank/DDBJ databases">
        <title>Candidatus Desulfofervidus auxilii, a hydrogenotrophic sulfate-reducing bacterium involved in the thermophilic anaerobic oxidation of methane.</title>
        <authorList>
            <person name="Krukenberg V."/>
            <person name="Richter M."/>
            <person name="Wegener G."/>
        </authorList>
    </citation>
    <scope>NUCLEOTIDE SEQUENCE [LARGE SCALE GENOMIC DNA]</scope>
    <source>
        <strain evidence="10 11">HS1</strain>
    </source>
</reference>
<evidence type="ECO:0000256" key="2">
    <source>
        <dbReference type="ARBA" id="ARBA00004777"/>
    </source>
</evidence>
<comment type="pathway">
    <text evidence="7">Amino-acid biosynthesis; L-methionine biosynthesis via de novo pathway.</text>
</comment>
<dbReference type="GO" id="GO:0106312">
    <property type="term" value="F:methylenetetrahydrofolate reductase (NADH) activity"/>
    <property type="evidence" value="ECO:0007669"/>
    <property type="project" value="UniProtKB-EC"/>
</dbReference>
<dbReference type="AlphaFoldDB" id="A0A7U4TIR9"/>
<evidence type="ECO:0000313" key="10">
    <source>
        <dbReference type="EMBL" id="AMM41746.1"/>
    </source>
</evidence>
<dbReference type="Gene3D" id="3.20.20.220">
    <property type="match status" value="1"/>
</dbReference>
<gene>
    <name evidence="10" type="ORF">HS1_001954</name>
</gene>
<dbReference type="CDD" id="cd00537">
    <property type="entry name" value="MTHFR"/>
    <property type="match status" value="1"/>
</dbReference>
<dbReference type="GO" id="GO:0071949">
    <property type="term" value="F:FAD binding"/>
    <property type="evidence" value="ECO:0007669"/>
    <property type="project" value="TreeGrafter"/>
</dbReference>
<comment type="similarity">
    <text evidence="3 9">Belongs to the methylenetetrahydrofolate reductase family.</text>
</comment>
<evidence type="ECO:0000256" key="5">
    <source>
        <dbReference type="ARBA" id="ARBA00022827"/>
    </source>
</evidence>
<dbReference type="InterPro" id="IPR029041">
    <property type="entry name" value="FAD-linked_oxidoreductase-like"/>
</dbReference>
<dbReference type="OrthoDB" id="5428919at2"/>
<dbReference type="GO" id="GO:0009086">
    <property type="term" value="P:methionine biosynthetic process"/>
    <property type="evidence" value="ECO:0007669"/>
    <property type="project" value="TreeGrafter"/>
</dbReference>
<evidence type="ECO:0000256" key="7">
    <source>
        <dbReference type="ARBA" id="ARBA00034478"/>
    </source>
</evidence>
<dbReference type="EMBL" id="CP013015">
    <property type="protein sequence ID" value="AMM41746.1"/>
    <property type="molecule type" value="Genomic_DNA"/>
</dbReference>
<comment type="cofactor">
    <cofactor evidence="1 9">
        <name>FAD</name>
        <dbReference type="ChEBI" id="CHEBI:57692"/>
    </cofactor>
</comment>
<dbReference type="RefSeq" id="WP_066064697.1">
    <property type="nucleotide sequence ID" value="NZ_CP013015.1"/>
</dbReference>
<organism evidence="10 11">
    <name type="scientific">Desulfofervidus auxilii</name>
    <dbReference type="NCBI Taxonomy" id="1621989"/>
    <lineage>
        <taxon>Bacteria</taxon>
        <taxon>Pseudomonadati</taxon>
        <taxon>Thermodesulfobacteriota</taxon>
        <taxon>Candidatus Desulfofervidia</taxon>
        <taxon>Candidatus Desulfofervidales</taxon>
        <taxon>Candidatus Desulfofervidaceae</taxon>
        <taxon>Candidatus Desulfofervidus</taxon>
    </lineage>
</organism>
<keyword evidence="4 9" id="KW-0285">Flavoprotein</keyword>
<dbReference type="UniPathway" id="UPA00193"/>
<evidence type="ECO:0000256" key="8">
    <source>
        <dbReference type="ARBA" id="ARBA00048628"/>
    </source>
</evidence>
<dbReference type="PANTHER" id="PTHR45754:SF3">
    <property type="entry name" value="METHYLENETETRAHYDROFOLATE REDUCTASE (NADPH)"/>
    <property type="match status" value="1"/>
</dbReference>
<evidence type="ECO:0000256" key="3">
    <source>
        <dbReference type="ARBA" id="ARBA00006743"/>
    </source>
</evidence>
<evidence type="ECO:0000256" key="4">
    <source>
        <dbReference type="ARBA" id="ARBA00022630"/>
    </source>
</evidence>
<dbReference type="KEGG" id="daw:HS1_001954"/>
<protein>
    <recommendedName>
        <fullName evidence="9">Methylenetetrahydrofolate reductase</fullName>
    </recommendedName>
</protein>
<keyword evidence="5 9" id="KW-0274">FAD</keyword>
<comment type="pathway">
    <text evidence="2 9">One-carbon metabolism; tetrahydrofolate interconversion.</text>
</comment>
<evidence type="ECO:0000256" key="1">
    <source>
        <dbReference type="ARBA" id="ARBA00001974"/>
    </source>
</evidence>
<dbReference type="Pfam" id="PF02219">
    <property type="entry name" value="MTHFR"/>
    <property type="match status" value="1"/>
</dbReference>
<dbReference type="GO" id="GO:0005829">
    <property type="term" value="C:cytosol"/>
    <property type="evidence" value="ECO:0007669"/>
    <property type="project" value="TreeGrafter"/>
</dbReference>
<dbReference type="InterPro" id="IPR003171">
    <property type="entry name" value="Mehydrof_redctse-like"/>
</dbReference>